<name>A0A0G0QTP3_9BACT</name>
<gene>
    <name evidence="1" type="ORF">UT78_C0001G0010</name>
</gene>
<dbReference type="AlphaFoldDB" id="A0A0G0QTP3"/>
<comment type="caution">
    <text evidence="1">The sequence shown here is derived from an EMBL/GenBank/DDBJ whole genome shotgun (WGS) entry which is preliminary data.</text>
</comment>
<proteinExistence type="predicted"/>
<evidence type="ECO:0000313" key="1">
    <source>
        <dbReference type="EMBL" id="KKR43824.1"/>
    </source>
</evidence>
<evidence type="ECO:0000313" key="2">
    <source>
        <dbReference type="Proteomes" id="UP000034301"/>
    </source>
</evidence>
<dbReference type="EMBL" id="LBYC01000001">
    <property type="protein sequence ID" value="KKR43824.1"/>
    <property type="molecule type" value="Genomic_DNA"/>
</dbReference>
<accession>A0A0G0QTP3</accession>
<dbReference type="Proteomes" id="UP000034301">
    <property type="component" value="Unassembled WGS sequence"/>
</dbReference>
<protein>
    <submittedName>
        <fullName evidence="1">Uncharacterized protein</fullName>
    </submittedName>
</protein>
<organism evidence="1 2">
    <name type="scientific">Candidatus Nomurabacteria bacterium GW2011_GWF2_40_12</name>
    <dbReference type="NCBI Taxonomy" id="1618776"/>
    <lineage>
        <taxon>Bacteria</taxon>
        <taxon>Candidatus Nomuraibacteriota</taxon>
    </lineage>
</organism>
<reference evidence="1 2" key="1">
    <citation type="journal article" date="2015" name="Nature">
        <title>rRNA introns, odd ribosomes, and small enigmatic genomes across a large radiation of phyla.</title>
        <authorList>
            <person name="Brown C.T."/>
            <person name="Hug L.A."/>
            <person name="Thomas B.C."/>
            <person name="Sharon I."/>
            <person name="Castelle C.J."/>
            <person name="Singh A."/>
            <person name="Wilkins M.J."/>
            <person name="Williams K.H."/>
            <person name="Banfield J.F."/>
        </authorList>
    </citation>
    <scope>NUCLEOTIDE SEQUENCE [LARGE SCALE GENOMIC DNA]</scope>
</reference>
<sequence>MIETMVQTDINSVKKGVETLNEKRRFFLENILPTLVEGQDYFIADNGRKVLSKGGAERLAEIYSITAQFVPDKESLAFFGDANGTIAYRCVLRRDGVLCGEGRGSASIKDYDESINSTIKVAQKSAFVDGILRATGMSFLFSQDFIAEDNLSEPDLEGRDRVASFNHEDLPKFATEKQKTFLSQLINEKCSTSSKDEYLSQLNSPYLSRFDASELISSLLPMK</sequence>